<protein>
    <submittedName>
        <fullName evidence="3">Lysozyme inhibitor LprI family protein</fullName>
    </submittedName>
</protein>
<dbReference type="PANTHER" id="PTHR39176">
    <property type="entry name" value="PERIPLASMIC PROTEIN-RELATED"/>
    <property type="match status" value="1"/>
</dbReference>
<dbReference type="RefSeq" id="WP_261295545.1">
    <property type="nucleotide sequence ID" value="NZ_JANQBK010000017.1"/>
</dbReference>
<reference evidence="4" key="1">
    <citation type="journal article" date="2019" name="Int. J. Syst. Evol. Microbiol.">
        <title>The Global Catalogue of Microorganisms (GCM) 10K type strain sequencing project: providing services to taxonomists for standard genome sequencing and annotation.</title>
        <authorList>
            <consortium name="The Broad Institute Genomics Platform"/>
            <consortium name="The Broad Institute Genome Sequencing Center for Infectious Disease"/>
            <person name="Wu L."/>
            <person name="Ma J."/>
        </authorList>
    </citation>
    <scope>NUCLEOTIDE SEQUENCE [LARGE SCALE GENOMIC DNA]</scope>
    <source>
        <strain evidence="4">KCTC 42739</strain>
    </source>
</reference>
<evidence type="ECO:0000313" key="4">
    <source>
        <dbReference type="Proteomes" id="UP001595713"/>
    </source>
</evidence>
<dbReference type="EMBL" id="JBHRXP010000002">
    <property type="protein sequence ID" value="MFC3579490.1"/>
    <property type="molecule type" value="Genomic_DNA"/>
</dbReference>
<gene>
    <name evidence="3" type="ORF">ACFONA_04870</name>
</gene>
<dbReference type="Pfam" id="PF07007">
    <property type="entry name" value="LprI"/>
    <property type="match status" value="1"/>
</dbReference>
<proteinExistence type="predicted"/>
<keyword evidence="1" id="KW-0732">Signal</keyword>
<dbReference type="Gene3D" id="1.20.1270.180">
    <property type="match status" value="1"/>
</dbReference>
<evidence type="ECO:0000313" key="3">
    <source>
        <dbReference type="EMBL" id="MFC3579490.1"/>
    </source>
</evidence>
<dbReference type="Proteomes" id="UP001595713">
    <property type="component" value="Unassembled WGS sequence"/>
</dbReference>
<evidence type="ECO:0000259" key="2">
    <source>
        <dbReference type="Pfam" id="PF07007"/>
    </source>
</evidence>
<sequence length="132" mass="14843">MRAIAILTALCLSLPAGALPMAPAQRSSCDNPTSDFDNVYCERKVYMQADSELNTAYAKLRAKLGPADRTAVLRSQRAWIRERDGACNRTDDENIKIDLVCAKRMTIDRTNWLNDRLRECSSSGCRSSRLRD</sequence>
<comment type="caution">
    <text evidence="3">The sequence shown here is derived from an EMBL/GenBank/DDBJ whole genome shotgun (WGS) entry which is preliminary data.</text>
</comment>
<organism evidence="3 4">
    <name type="scientific">Sphingomonas hylomeconis</name>
    <dbReference type="NCBI Taxonomy" id="1395958"/>
    <lineage>
        <taxon>Bacteria</taxon>
        <taxon>Pseudomonadati</taxon>
        <taxon>Pseudomonadota</taxon>
        <taxon>Alphaproteobacteria</taxon>
        <taxon>Sphingomonadales</taxon>
        <taxon>Sphingomonadaceae</taxon>
        <taxon>Sphingomonas</taxon>
    </lineage>
</organism>
<keyword evidence="4" id="KW-1185">Reference proteome</keyword>
<feature type="chain" id="PRO_5046280019" evidence="1">
    <location>
        <begin position="19"/>
        <end position="132"/>
    </location>
</feature>
<evidence type="ECO:0000256" key="1">
    <source>
        <dbReference type="SAM" id="SignalP"/>
    </source>
</evidence>
<dbReference type="PANTHER" id="PTHR39176:SF1">
    <property type="entry name" value="PERIPLASMIC PROTEIN"/>
    <property type="match status" value="1"/>
</dbReference>
<feature type="signal peptide" evidence="1">
    <location>
        <begin position="1"/>
        <end position="18"/>
    </location>
</feature>
<feature type="domain" description="Lysozyme inhibitor LprI-like N-terminal" evidence="2">
    <location>
        <begin position="29"/>
        <end position="113"/>
    </location>
</feature>
<name>A0ABV7SW33_9SPHN</name>
<dbReference type="InterPro" id="IPR009739">
    <property type="entry name" value="LprI-like_N"/>
</dbReference>
<accession>A0ABV7SW33</accession>